<gene>
    <name evidence="1" type="ORF">JFY71_10535</name>
</gene>
<name>A0AC61MQB9_9FIRM</name>
<reference evidence="1 2" key="1">
    <citation type="journal article" date="2022" name="Int. J. Syst. Evol. Microbiol.">
        <title>Miniphocaeibacter halophilus sp. nov., an ammonium-tolerant acetate-producing bacterium isolated from a biogas system.</title>
        <authorList>
            <person name="Schnurer A."/>
            <person name="Singh A."/>
            <person name="Bi S."/>
            <person name="Qiao W."/>
            <person name="Westerholm M."/>
        </authorList>
    </citation>
    <scope>NUCLEOTIDE SEQUENCE [LARGE SCALE GENOMIC DNA]</scope>
    <source>
        <strain evidence="1 2">AMB_01</strain>
    </source>
</reference>
<protein>
    <submittedName>
        <fullName evidence="1">Molybdopterin molybdotransferase MoeA</fullName>
    </submittedName>
</protein>
<organism evidence="1 2">
    <name type="scientific">Miniphocaeibacter halophilus</name>
    <dbReference type="NCBI Taxonomy" id="2931922"/>
    <lineage>
        <taxon>Bacteria</taxon>
        <taxon>Bacillati</taxon>
        <taxon>Bacillota</taxon>
        <taxon>Tissierellia</taxon>
        <taxon>Tissierellales</taxon>
        <taxon>Peptoniphilaceae</taxon>
        <taxon>Miniphocaeibacter</taxon>
    </lineage>
</organism>
<sequence>MINVIEAIKILKDNIKTQTEFLDVSLLNSEGYVLAKDLYSEINVPEFPKSAMDGYAVNYKDLENTRKFKVIDEIYAGQFKDIEYKPNTAIRVMTGSFIPKGYNCVVKQEDTDYGVEYVSINKKEKEYSNYCHIGEDIKKGDLILKAGTIISTIHLGVFASLGLNMIKVVKPLSVSLISTGSELLYPGEKLENGKIYCSTLFTINSYLKKFNIKVNNIKIVKDNLFDISESVEKASQESDIIITTGGVSVGKYDLIPELYNKISNNILFKKVAMKPGTPVSAALINDSIIISLSGNPFAALANFQVLFWPIASKYYNSEEFNNIEHEKIVKKGYLKPSKLQRYVRARYYNEYVELEDIHSSSVISNLLNCNCLIVQKPDTEIKEGDKVKVIYLP</sequence>
<proteinExistence type="predicted"/>
<keyword evidence="2" id="KW-1185">Reference proteome</keyword>
<dbReference type="EMBL" id="CP066744">
    <property type="protein sequence ID" value="QQK07712.1"/>
    <property type="molecule type" value="Genomic_DNA"/>
</dbReference>
<accession>A0AC61MQB9</accession>
<evidence type="ECO:0000313" key="1">
    <source>
        <dbReference type="EMBL" id="QQK07712.1"/>
    </source>
</evidence>
<evidence type="ECO:0000313" key="2">
    <source>
        <dbReference type="Proteomes" id="UP000595814"/>
    </source>
</evidence>
<dbReference type="Proteomes" id="UP000595814">
    <property type="component" value="Chromosome"/>
</dbReference>